<evidence type="ECO:0000256" key="3">
    <source>
        <dbReference type="ARBA" id="ARBA00022691"/>
    </source>
</evidence>
<accession>A0A6M1S7Z0</accession>
<dbReference type="AlphaFoldDB" id="A0A6M1S7Z0"/>
<feature type="binding site" evidence="5">
    <location>
        <position position="76"/>
    </location>
    <ligand>
        <name>S-adenosyl-L-methionine</name>
        <dbReference type="ChEBI" id="CHEBI:59789"/>
    </ligand>
</feature>
<keyword evidence="5" id="KW-0963">Cytoplasm</keyword>
<feature type="binding site" evidence="5">
    <location>
        <position position="108"/>
    </location>
    <ligand>
        <name>S-adenosyl-L-methionine</name>
        <dbReference type="ChEBI" id="CHEBI:59789"/>
    </ligand>
</feature>
<sequence>MRIGIYAVGRLKSGPEKELASRYLDRFAKAGPPSGLELSRMVELTESRAGNAQTRKREEAAELLKSIPDGAMIVVLDERGKALDSEEFATLLGEHRDRGQRDLAIVIGGADGVDPDLRERAKVVLNLGRLTWPHQLVRILIAEQLYRAVTILTGHPYHRV</sequence>
<keyword evidence="3 5" id="KW-0949">S-adenosyl-L-methionine</keyword>
<protein>
    <recommendedName>
        <fullName evidence="5">Ribosomal RNA large subunit methyltransferase H</fullName>
        <ecNumber evidence="5">2.1.1.177</ecNumber>
    </recommendedName>
    <alternativeName>
        <fullName evidence="5">23S rRNA (pseudouridine1915-N3)-methyltransferase</fullName>
    </alternativeName>
    <alternativeName>
        <fullName evidence="5">23S rRNA m3Psi1915 methyltransferase</fullName>
    </alternativeName>
    <alternativeName>
        <fullName evidence="5">rRNA (pseudouridine-N3-)-methyltransferase RlmH</fullName>
    </alternativeName>
</protein>
<gene>
    <name evidence="5 6" type="primary">rlmH</name>
    <name evidence="6" type="ORF">G6N76_16900</name>
</gene>
<comment type="subunit">
    <text evidence="5">Homodimer.</text>
</comment>
<dbReference type="Pfam" id="PF02590">
    <property type="entry name" value="SPOUT_MTase"/>
    <property type="match status" value="1"/>
</dbReference>
<dbReference type="HAMAP" id="MF_00658">
    <property type="entry name" value="23SrRNA_methyltr_H"/>
    <property type="match status" value="1"/>
</dbReference>
<evidence type="ECO:0000256" key="4">
    <source>
        <dbReference type="ARBA" id="ARBA00038303"/>
    </source>
</evidence>
<feature type="binding site" evidence="5">
    <location>
        <begin position="127"/>
        <end position="132"/>
    </location>
    <ligand>
        <name>S-adenosyl-L-methionine</name>
        <dbReference type="ChEBI" id="CHEBI:59789"/>
    </ligand>
</feature>
<evidence type="ECO:0000256" key="5">
    <source>
        <dbReference type="HAMAP-Rule" id="MF_00658"/>
    </source>
</evidence>
<keyword evidence="7" id="KW-1185">Reference proteome</keyword>
<evidence type="ECO:0000313" key="7">
    <source>
        <dbReference type="Proteomes" id="UP000477849"/>
    </source>
</evidence>
<organism evidence="6 7">
    <name type="scientific">Rhizobium daejeonense</name>
    <dbReference type="NCBI Taxonomy" id="240521"/>
    <lineage>
        <taxon>Bacteria</taxon>
        <taxon>Pseudomonadati</taxon>
        <taxon>Pseudomonadota</taxon>
        <taxon>Alphaproteobacteria</taxon>
        <taxon>Hyphomicrobiales</taxon>
        <taxon>Rhizobiaceae</taxon>
        <taxon>Rhizobium/Agrobacterium group</taxon>
        <taxon>Rhizobium</taxon>
    </lineage>
</organism>
<evidence type="ECO:0000313" key="6">
    <source>
        <dbReference type="EMBL" id="NGO65350.1"/>
    </source>
</evidence>
<dbReference type="PANTHER" id="PTHR33603">
    <property type="entry name" value="METHYLTRANSFERASE"/>
    <property type="match status" value="1"/>
</dbReference>
<dbReference type="CDD" id="cd18081">
    <property type="entry name" value="RlmH-like"/>
    <property type="match status" value="1"/>
</dbReference>
<dbReference type="InterPro" id="IPR003742">
    <property type="entry name" value="RlmH-like"/>
</dbReference>
<dbReference type="Proteomes" id="UP000477849">
    <property type="component" value="Unassembled WGS sequence"/>
</dbReference>
<dbReference type="InterPro" id="IPR029026">
    <property type="entry name" value="tRNA_m1G_MTases_N"/>
</dbReference>
<comment type="subcellular location">
    <subcellularLocation>
        <location evidence="5">Cytoplasm</location>
    </subcellularLocation>
</comment>
<dbReference type="NCBIfam" id="NF000989">
    <property type="entry name" value="PRK00103.2-3"/>
    <property type="match status" value="1"/>
</dbReference>
<dbReference type="GO" id="GO:0070038">
    <property type="term" value="F:rRNA (pseudouridine-N3-)-methyltransferase activity"/>
    <property type="evidence" value="ECO:0007669"/>
    <property type="project" value="UniProtKB-UniRule"/>
</dbReference>
<comment type="similarity">
    <text evidence="4 5">Belongs to the RNA methyltransferase RlmH family.</text>
</comment>
<comment type="caution">
    <text evidence="6">The sequence shown here is derived from an EMBL/GenBank/DDBJ whole genome shotgun (WGS) entry which is preliminary data.</text>
</comment>
<keyword evidence="1 5" id="KW-0489">Methyltransferase</keyword>
<name>A0A6M1S7Z0_9HYPH</name>
<dbReference type="EMBL" id="JAAKZH010000005">
    <property type="protein sequence ID" value="NGO65350.1"/>
    <property type="molecule type" value="Genomic_DNA"/>
</dbReference>
<dbReference type="EC" id="2.1.1.177" evidence="5"/>
<dbReference type="Gene3D" id="3.40.1280.10">
    <property type="match status" value="1"/>
</dbReference>
<dbReference type="PANTHER" id="PTHR33603:SF1">
    <property type="entry name" value="RIBOSOMAL RNA LARGE SUBUNIT METHYLTRANSFERASE H"/>
    <property type="match status" value="1"/>
</dbReference>
<evidence type="ECO:0000256" key="2">
    <source>
        <dbReference type="ARBA" id="ARBA00022679"/>
    </source>
</evidence>
<dbReference type="PIRSF" id="PIRSF004505">
    <property type="entry name" value="MT_bac"/>
    <property type="match status" value="1"/>
</dbReference>
<keyword evidence="5" id="KW-0698">rRNA processing</keyword>
<keyword evidence="2 5" id="KW-0808">Transferase</keyword>
<dbReference type="SUPFAM" id="SSF75217">
    <property type="entry name" value="alpha/beta knot"/>
    <property type="match status" value="1"/>
</dbReference>
<reference evidence="6 7" key="1">
    <citation type="submission" date="2020-02" db="EMBL/GenBank/DDBJ databases">
        <title>Genome sequence of the type strain CCBAU10050 of Rhizobium daejeonense.</title>
        <authorList>
            <person name="Gao J."/>
            <person name="Sun J."/>
        </authorList>
    </citation>
    <scope>NUCLEOTIDE SEQUENCE [LARGE SCALE GENOMIC DNA]</scope>
    <source>
        <strain evidence="6 7">CCBAU10050</strain>
    </source>
</reference>
<dbReference type="InterPro" id="IPR029028">
    <property type="entry name" value="Alpha/beta_knot_MTases"/>
</dbReference>
<dbReference type="GO" id="GO:0005737">
    <property type="term" value="C:cytoplasm"/>
    <property type="evidence" value="ECO:0007669"/>
    <property type="project" value="UniProtKB-SubCell"/>
</dbReference>
<comment type="function">
    <text evidence="5">Specifically methylates the pseudouridine at position 1915 (m3Psi1915) in 23S rRNA.</text>
</comment>
<dbReference type="RefSeq" id="WP_163902154.1">
    <property type="nucleotide sequence ID" value="NZ_CP048427.1"/>
</dbReference>
<comment type="catalytic activity">
    <reaction evidence="5">
        <text>pseudouridine(1915) in 23S rRNA + S-adenosyl-L-methionine = N(3)-methylpseudouridine(1915) in 23S rRNA + S-adenosyl-L-homocysteine + H(+)</text>
        <dbReference type="Rhea" id="RHEA:42752"/>
        <dbReference type="Rhea" id="RHEA-COMP:10221"/>
        <dbReference type="Rhea" id="RHEA-COMP:10222"/>
        <dbReference type="ChEBI" id="CHEBI:15378"/>
        <dbReference type="ChEBI" id="CHEBI:57856"/>
        <dbReference type="ChEBI" id="CHEBI:59789"/>
        <dbReference type="ChEBI" id="CHEBI:65314"/>
        <dbReference type="ChEBI" id="CHEBI:74486"/>
        <dbReference type="EC" id="2.1.1.177"/>
    </reaction>
</comment>
<proteinExistence type="inferred from homology"/>
<evidence type="ECO:0000256" key="1">
    <source>
        <dbReference type="ARBA" id="ARBA00022603"/>
    </source>
</evidence>